<evidence type="ECO:0000256" key="4">
    <source>
        <dbReference type="PROSITE-ProRule" id="PRU01161"/>
    </source>
</evidence>
<protein>
    <submittedName>
        <fullName evidence="6">Patatin</fullName>
    </submittedName>
</protein>
<dbReference type="EMBL" id="NJBA01000005">
    <property type="protein sequence ID" value="OWP49737.1"/>
    <property type="molecule type" value="Genomic_DNA"/>
</dbReference>
<proteinExistence type="predicted"/>
<organism evidence="6 7">
    <name type="scientific">Pseudomonas nitroreducens</name>
    <dbReference type="NCBI Taxonomy" id="46680"/>
    <lineage>
        <taxon>Bacteria</taxon>
        <taxon>Pseudomonadati</taxon>
        <taxon>Pseudomonadota</taxon>
        <taxon>Gammaproteobacteria</taxon>
        <taxon>Pseudomonadales</taxon>
        <taxon>Pseudomonadaceae</taxon>
        <taxon>Pseudomonas</taxon>
    </lineage>
</organism>
<dbReference type="eggNOG" id="COG1752">
    <property type="taxonomic scope" value="Bacteria"/>
</dbReference>
<evidence type="ECO:0000256" key="2">
    <source>
        <dbReference type="ARBA" id="ARBA00022963"/>
    </source>
</evidence>
<evidence type="ECO:0000256" key="3">
    <source>
        <dbReference type="ARBA" id="ARBA00023098"/>
    </source>
</evidence>
<comment type="caution">
    <text evidence="6">The sequence shown here is derived from an EMBL/GenBank/DDBJ whole genome shotgun (WGS) entry which is preliminary data.</text>
</comment>
<feature type="short sequence motif" description="GXSXG" evidence="4">
    <location>
        <begin position="179"/>
        <end position="183"/>
    </location>
</feature>
<comment type="caution">
    <text evidence="4">Lacks conserved residue(s) required for the propagation of feature annotation.</text>
</comment>
<dbReference type="SUPFAM" id="SSF52151">
    <property type="entry name" value="FabD/lysophospholipase-like"/>
    <property type="match status" value="1"/>
</dbReference>
<accession>A0A246F7V9</accession>
<sequence>MFWQKSPTHLLREKMDRAHTYSEWAEHAAALDRESGMDDWRNNEVSPLYDYRTVRQRYERLRGMRNAGAYANLMFALNEGIHGNLAGMGRAALYGQASLGTKYLIHQYIEEVCLALKTIDQLDESVISLEERKDFFLRAGQCFGRSALMLSGGAVLGYFHAGVLKALFEQDLLPSIISGSSAGSILASIACTHGDGELLQFLQPELLLMHSEAPGSRRRKRTRPVLQSDDLAAYLERLIPDLTFAEAYKVSGRHLNITVTGLEPRQAPRLLNAITAPTVLVRSAVMASCAIAGIYPPVTLQAKNAAGVQVPYLPEQQWIDGSFLDDLPAKRLGRLYGVNHFISSMANPAALLFTPNPNARPNLLQSAVNQQIKLSKGVATYLLRLGRDHLRIRNPTLARWQHLSYSVLVQDYIADINLFLGKRWHNPLKLLAPMPLNELRQLLREGEQVTWEHMEMVRNCTAISRTLDSILRARHWTV</sequence>
<dbReference type="AlphaFoldDB" id="A0A246F7V9"/>
<dbReference type="Pfam" id="PF01734">
    <property type="entry name" value="Patatin"/>
    <property type="match status" value="1"/>
</dbReference>
<dbReference type="Gene3D" id="3.40.1090.10">
    <property type="entry name" value="Cytosolic phospholipase A2 catalytic domain"/>
    <property type="match status" value="2"/>
</dbReference>
<evidence type="ECO:0000313" key="6">
    <source>
        <dbReference type="EMBL" id="OWP49737.1"/>
    </source>
</evidence>
<name>A0A246F7V9_PSENT</name>
<reference evidence="6 7" key="1">
    <citation type="submission" date="2017-06" db="EMBL/GenBank/DDBJ databases">
        <title>Draft genome of Pseudomonas nitroreducens DF05.</title>
        <authorList>
            <person name="Iyer R."/>
        </authorList>
    </citation>
    <scope>NUCLEOTIDE SEQUENCE [LARGE SCALE GENOMIC DNA]</scope>
    <source>
        <strain evidence="6 7">DF05</strain>
    </source>
</reference>
<dbReference type="PANTHER" id="PTHR14226">
    <property type="entry name" value="NEUROPATHY TARGET ESTERASE/SWISS CHEESE D.MELANOGASTER"/>
    <property type="match status" value="1"/>
</dbReference>
<dbReference type="InterPro" id="IPR021771">
    <property type="entry name" value="Triacylglycerol_lipase_N"/>
</dbReference>
<feature type="active site" description="Nucleophile" evidence="4">
    <location>
        <position position="181"/>
    </location>
</feature>
<dbReference type="STRING" id="46680.GCA_000807755_00547"/>
<dbReference type="InterPro" id="IPR016035">
    <property type="entry name" value="Acyl_Trfase/lysoPLipase"/>
</dbReference>
<dbReference type="PROSITE" id="PS51635">
    <property type="entry name" value="PNPLA"/>
    <property type="match status" value="1"/>
</dbReference>
<gene>
    <name evidence="6" type="ORF">CEG18_14950</name>
</gene>
<dbReference type="Proteomes" id="UP000198145">
    <property type="component" value="Unassembled WGS sequence"/>
</dbReference>
<dbReference type="GO" id="GO:0004806">
    <property type="term" value="F:triacylglycerol lipase activity"/>
    <property type="evidence" value="ECO:0007669"/>
    <property type="project" value="InterPro"/>
</dbReference>
<feature type="domain" description="PNPLA" evidence="5">
    <location>
        <begin position="148"/>
        <end position="333"/>
    </location>
</feature>
<dbReference type="InterPro" id="IPR050301">
    <property type="entry name" value="NTE"/>
</dbReference>
<dbReference type="Pfam" id="PF11815">
    <property type="entry name" value="DUF3336"/>
    <property type="match status" value="1"/>
</dbReference>
<feature type="active site" description="Proton acceptor" evidence="4">
    <location>
        <position position="320"/>
    </location>
</feature>
<dbReference type="GO" id="GO:0016042">
    <property type="term" value="P:lipid catabolic process"/>
    <property type="evidence" value="ECO:0007669"/>
    <property type="project" value="UniProtKB-UniRule"/>
</dbReference>
<keyword evidence="3 4" id="KW-0443">Lipid metabolism</keyword>
<evidence type="ECO:0000256" key="1">
    <source>
        <dbReference type="ARBA" id="ARBA00022801"/>
    </source>
</evidence>
<dbReference type="RefSeq" id="WP_088418290.1">
    <property type="nucleotide sequence ID" value="NZ_NJBA01000005.1"/>
</dbReference>
<keyword evidence="1 4" id="KW-0378">Hydrolase</keyword>
<keyword evidence="2 4" id="KW-0442">Lipid degradation</keyword>
<evidence type="ECO:0000313" key="7">
    <source>
        <dbReference type="Proteomes" id="UP000198145"/>
    </source>
</evidence>
<dbReference type="PANTHER" id="PTHR14226:SF10">
    <property type="entry name" value="TRIACYLGLYCEROL LIPASE 4-RELATED"/>
    <property type="match status" value="1"/>
</dbReference>
<evidence type="ECO:0000259" key="5">
    <source>
        <dbReference type="PROSITE" id="PS51635"/>
    </source>
</evidence>
<dbReference type="InterPro" id="IPR002641">
    <property type="entry name" value="PNPLA_dom"/>
</dbReference>